<dbReference type="EMBL" id="CAKKNE010000002">
    <property type="protein sequence ID" value="CAH0368662.1"/>
    <property type="molecule type" value="Genomic_DNA"/>
</dbReference>
<gene>
    <name evidence="4" type="ORF">PECAL_2P17340</name>
</gene>
<evidence type="ECO:0000256" key="2">
    <source>
        <dbReference type="SAM" id="MobiDB-lite"/>
    </source>
</evidence>
<keyword evidence="5" id="KW-1185">Reference proteome</keyword>
<accession>A0A8J2WUD3</accession>
<comment type="caution">
    <text evidence="4">The sequence shown here is derived from an EMBL/GenBank/DDBJ whole genome shotgun (WGS) entry which is preliminary data.</text>
</comment>
<keyword evidence="3" id="KW-0732">Signal</keyword>
<organism evidence="4 5">
    <name type="scientific">Pelagomonas calceolata</name>
    <dbReference type="NCBI Taxonomy" id="35677"/>
    <lineage>
        <taxon>Eukaryota</taxon>
        <taxon>Sar</taxon>
        <taxon>Stramenopiles</taxon>
        <taxon>Ochrophyta</taxon>
        <taxon>Pelagophyceae</taxon>
        <taxon>Pelagomonadales</taxon>
        <taxon>Pelagomonadaceae</taxon>
        <taxon>Pelagomonas</taxon>
    </lineage>
</organism>
<feature type="region of interest" description="Disordered" evidence="2">
    <location>
        <begin position="80"/>
        <end position="109"/>
    </location>
</feature>
<reference evidence="4" key="1">
    <citation type="submission" date="2021-11" db="EMBL/GenBank/DDBJ databases">
        <authorList>
            <consortium name="Genoscope - CEA"/>
            <person name="William W."/>
        </authorList>
    </citation>
    <scope>NUCLEOTIDE SEQUENCE</scope>
</reference>
<feature type="compositionally biased region" description="Low complexity" evidence="2">
    <location>
        <begin position="80"/>
        <end position="95"/>
    </location>
</feature>
<name>A0A8J2WUD3_9STRA</name>
<evidence type="ECO:0000256" key="3">
    <source>
        <dbReference type="SAM" id="SignalP"/>
    </source>
</evidence>
<dbReference type="Proteomes" id="UP000789595">
    <property type="component" value="Unassembled WGS sequence"/>
</dbReference>
<dbReference type="OrthoDB" id="497840at2759"/>
<keyword evidence="1" id="KW-0175">Coiled coil</keyword>
<evidence type="ECO:0000256" key="1">
    <source>
        <dbReference type="SAM" id="Coils"/>
    </source>
</evidence>
<feature type="signal peptide" evidence="3">
    <location>
        <begin position="1"/>
        <end position="20"/>
    </location>
</feature>
<feature type="coiled-coil region" evidence="1">
    <location>
        <begin position="235"/>
        <end position="262"/>
    </location>
</feature>
<feature type="region of interest" description="Disordered" evidence="2">
    <location>
        <begin position="746"/>
        <end position="765"/>
    </location>
</feature>
<feature type="compositionally biased region" description="Acidic residues" evidence="2">
    <location>
        <begin position="137"/>
        <end position="146"/>
    </location>
</feature>
<feature type="compositionally biased region" description="Low complexity" evidence="2">
    <location>
        <begin position="147"/>
        <end position="179"/>
    </location>
</feature>
<protein>
    <recommendedName>
        <fullName evidence="6">Endonuclease/exonuclease/phosphatase domain-containing protein</fullName>
    </recommendedName>
</protein>
<feature type="chain" id="PRO_5035311754" description="Endonuclease/exonuclease/phosphatase domain-containing protein" evidence="3">
    <location>
        <begin position="21"/>
        <end position="788"/>
    </location>
</feature>
<evidence type="ECO:0008006" key="6">
    <source>
        <dbReference type="Google" id="ProtNLM"/>
    </source>
</evidence>
<evidence type="ECO:0000313" key="5">
    <source>
        <dbReference type="Proteomes" id="UP000789595"/>
    </source>
</evidence>
<feature type="region of interest" description="Disordered" evidence="2">
    <location>
        <begin position="270"/>
        <end position="293"/>
    </location>
</feature>
<feature type="compositionally biased region" description="Polar residues" evidence="2">
    <location>
        <begin position="746"/>
        <end position="758"/>
    </location>
</feature>
<evidence type="ECO:0000313" key="4">
    <source>
        <dbReference type="EMBL" id="CAH0368662.1"/>
    </source>
</evidence>
<feature type="compositionally biased region" description="Low complexity" evidence="2">
    <location>
        <begin position="199"/>
        <end position="216"/>
    </location>
</feature>
<feature type="region of interest" description="Disordered" evidence="2">
    <location>
        <begin position="129"/>
        <end position="216"/>
    </location>
</feature>
<dbReference type="AlphaFoldDB" id="A0A8J2WUD3"/>
<proteinExistence type="predicted"/>
<sequence length="788" mass="84187">MKLILALALSAAAATPALRGAEPRRRLEALELLGAEESAKVEAEQEAARAAALAEAMAQLKEAQDMMAKAEALKAAAATAEAAPEAPKEPAAAEAPAEERVAVAAPAAPAAGDWEAQYKALEAAKAASEAAAAPAEPAEEPAEEPAAEPSEPAAEAAAEPAAEPSDAAAEPAAEAAPEASEAKPAEEPAAEPAAEDPPAEASATATAEATEPTTTERIATDVAELAAGGGDPAVAAEAAALVQKLQAELKEESALLAALAAKLDAMRGDAPAAKAETEPATTEPATTEPATTTTTAEKALTVATWNIAAINNNPFEYWIHSEDEAYNKLMSDVQAFISEPGDKDVRVKEVFTDAMWDELKEKMKGAGWAGVDDVDDLWQDDYRRRKIVSGFLKDAELGSKRLASMPDRVTNTIRSVDGKKMRPTVINCYEQEFSSLQDWWTQWKTFIFETEVTTKSGEAPKPVYGLLQPIKRSKYPAISMAEEAVSLPLQTLAGAIFDAILVHMMQNVAADTWQPLRTQLCEALNRKKDSRTLDILDQKYSDADIVFVQEAASSFVEAAKAHALGERYSIIAPASLDPKRDQNSLVLVKKGFGSFEEVDVLSSLSDAPVAAGDLLVVQNDEYVLASFHGDTNGLATIPITDAVLGKVGDKTLIFGLDANTYEAKRDGYQNAEEYQAHIVEKGLASQRGSTKDMDPKLYTTFNARTYLQPQLNKAVSYEERFTNVNVDRNPKDFVLFSTSLELVSTSRDNTAKTSSSSGEPKYDNEKMFPTLKFPSDHAITKVVLKAKN</sequence>